<comment type="caution">
    <text evidence="1">The sequence shown here is derived from an EMBL/GenBank/DDBJ whole genome shotgun (WGS) entry which is preliminary data.</text>
</comment>
<dbReference type="Proteomes" id="UP000652153">
    <property type="component" value="Unassembled WGS sequence"/>
</dbReference>
<keyword evidence="2" id="KW-1185">Reference proteome</keyword>
<evidence type="ECO:0000313" key="2">
    <source>
        <dbReference type="Proteomes" id="UP000652153"/>
    </source>
</evidence>
<evidence type="ECO:0000313" key="1">
    <source>
        <dbReference type="EMBL" id="GGH64267.1"/>
    </source>
</evidence>
<reference evidence="2" key="1">
    <citation type="journal article" date="2019" name="Int. J. Syst. Evol. Microbiol.">
        <title>The Global Catalogue of Microorganisms (GCM) 10K type strain sequencing project: providing services to taxonomists for standard genome sequencing and annotation.</title>
        <authorList>
            <consortium name="The Broad Institute Genomics Platform"/>
            <consortium name="The Broad Institute Genome Sequencing Center for Infectious Disease"/>
            <person name="Wu L."/>
            <person name="Ma J."/>
        </authorList>
    </citation>
    <scope>NUCLEOTIDE SEQUENCE [LARGE SCALE GENOMIC DNA]</scope>
    <source>
        <strain evidence="2">CGMCC 1.12770</strain>
    </source>
</reference>
<dbReference type="EMBL" id="BMFU01000007">
    <property type="protein sequence ID" value="GGH64267.1"/>
    <property type="molecule type" value="Genomic_DNA"/>
</dbReference>
<sequence length="73" mass="8179">MLWFTHGVGYKDELFIYTLTEMAEKTWKSEAVAFITGFSPFKKGLTNIRGLEFSHGCQRGCETSARAGAGNRK</sequence>
<protein>
    <submittedName>
        <fullName evidence="1">Uncharacterized protein</fullName>
    </submittedName>
</protein>
<accession>A0ABQ1ZIK6</accession>
<proteinExistence type="predicted"/>
<name>A0ABQ1ZIK6_9BACL</name>
<organism evidence="1 2">
    <name type="scientific">Paenibacillus silvae</name>
    <dbReference type="NCBI Taxonomy" id="1325358"/>
    <lineage>
        <taxon>Bacteria</taxon>
        <taxon>Bacillati</taxon>
        <taxon>Bacillota</taxon>
        <taxon>Bacilli</taxon>
        <taxon>Bacillales</taxon>
        <taxon>Paenibacillaceae</taxon>
        <taxon>Paenibacillus</taxon>
    </lineage>
</organism>
<gene>
    <name evidence="1" type="ORF">GCM10008014_42480</name>
</gene>